<protein>
    <submittedName>
        <fullName evidence="1">Sugar phosphate isomerase/epimerase</fullName>
    </submittedName>
</protein>
<dbReference type="RefSeq" id="WP_093197468.1">
    <property type="nucleotide sequence ID" value="NZ_FNGS01000001.1"/>
</dbReference>
<reference evidence="1 2" key="1">
    <citation type="submission" date="2016-10" db="EMBL/GenBank/DDBJ databases">
        <authorList>
            <person name="de Groot N.N."/>
        </authorList>
    </citation>
    <scope>NUCLEOTIDE SEQUENCE [LARGE SCALE GENOMIC DNA]</scope>
    <source>
        <strain evidence="1 2">DSM 21668</strain>
    </source>
</reference>
<keyword evidence="1" id="KW-0413">Isomerase</keyword>
<proteinExistence type="predicted"/>
<dbReference type="SUPFAM" id="SSF51658">
    <property type="entry name" value="Xylose isomerase-like"/>
    <property type="match status" value="1"/>
</dbReference>
<dbReference type="Gene3D" id="3.20.20.150">
    <property type="entry name" value="Divalent-metal-dependent TIM barrel enzymes"/>
    <property type="match status" value="1"/>
</dbReference>
<evidence type="ECO:0000313" key="2">
    <source>
        <dbReference type="Proteomes" id="UP000198901"/>
    </source>
</evidence>
<sequence length="274" mass="31634">MIIRFFCPRWGFEHVPWDTFLKGVKDEGFSGIEWYPFSEAGDTGDVVRLLARYGLDLSIVMTVRDAPGDFPGYLQALERQLLTHARTGQPLFISAQTGREYYTRPQIDGILEVCGRVSETTGVPVYQETHRNKWSYAAHVVGPVLEAHPQLPLTLDISHWFCVSESFLEDQQETVRRAIRHTRHIHTRVGHTQGPQVWDPALDEYADALRAHLDVWDACVRHRRSLGDEVMTMTPEFGPPPYLVKGKRSLPDDQEQFRLNLWMKRVLEKRYASF</sequence>
<dbReference type="STRING" id="563176.SAMN04488090_0586"/>
<dbReference type="OrthoDB" id="2555274at2"/>
<dbReference type="AlphaFoldDB" id="A0A1G9IQT6"/>
<evidence type="ECO:0000313" key="1">
    <source>
        <dbReference type="EMBL" id="SDL27628.1"/>
    </source>
</evidence>
<dbReference type="EMBL" id="FNGS01000001">
    <property type="protein sequence ID" value="SDL27628.1"/>
    <property type="molecule type" value="Genomic_DNA"/>
</dbReference>
<dbReference type="InterPro" id="IPR036237">
    <property type="entry name" value="Xyl_isomerase-like_sf"/>
</dbReference>
<organism evidence="1 2">
    <name type="scientific">Siphonobacter aquaeclarae</name>
    <dbReference type="NCBI Taxonomy" id="563176"/>
    <lineage>
        <taxon>Bacteria</taxon>
        <taxon>Pseudomonadati</taxon>
        <taxon>Bacteroidota</taxon>
        <taxon>Cytophagia</taxon>
        <taxon>Cytophagales</taxon>
        <taxon>Cytophagaceae</taxon>
        <taxon>Siphonobacter</taxon>
    </lineage>
</organism>
<accession>A0A1G9IQT6</accession>
<dbReference type="GO" id="GO:0016853">
    <property type="term" value="F:isomerase activity"/>
    <property type="evidence" value="ECO:0007669"/>
    <property type="project" value="UniProtKB-KW"/>
</dbReference>
<dbReference type="Proteomes" id="UP000198901">
    <property type="component" value="Unassembled WGS sequence"/>
</dbReference>
<gene>
    <name evidence="1" type="ORF">SAMN04488090_0586</name>
</gene>
<keyword evidence="2" id="KW-1185">Reference proteome</keyword>
<name>A0A1G9IQT6_9BACT</name>